<dbReference type="GO" id="GO:0046281">
    <property type="term" value="P:cinnamic acid catabolic process"/>
    <property type="evidence" value="ECO:0007669"/>
    <property type="project" value="TreeGrafter"/>
</dbReference>
<dbReference type="GO" id="GO:0005737">
    <property type="term" value="C:cytoplasm"/>
    <property type="evidence" value="ECO:0007669"/>
    <property type="project" value="TreeGrafter"/>
</dbReference>
<evidence type="ECO:0000313" key="5">
    <source>
        <dbReference type="Proteomes" id="UP000258309"/>
    </source>
</evidence>
<dbReference type="STRING" id="5539.A0A3E2GVK6"/>
<feature type="domain" description="3-octaprenyl-4-hydroxybenzoate carboxy-lyase-like N-terminal" evidence="2">
    <location>
        <begin position="8"/>
        <end position="95"/>
    </location>
</feature>
<accession>A0A3E2GVK6</accession>
<name>A0A3E2GVK6_SCYLI</name>
<dbReference type="InterPro" id="IPR002830">
    <property type="entry name" value="UbiD"/>
</dbReference>
<proteinExistence type="inferred from homology"/>
<feature type="non-terminal residue" evidence="4">
    <location>
        <position position="1"/>
    </location>
</feature>
<dbReference type="Pfam" id="PF20696">
    <property type="entry name" value="UbiD_C"/>
    <property type="match status" value="1"/>
</dbReference>
<dbReference type="HAMAP" id="MF_01983">
    <property type="entry name" value="UbiD_FDC"/>
    <property type="match status" value="1"/>
</dbReference>
<dbReference type="InterPro" id="IPR049383">
    <property type="entry name" value="UbiD-like_N"/>
</dbReference>
<evidence type="ECO:0008006" key="6">
    <source>
        <dbReference type="Google" id="ProtNLM"/>
    </source>
</evidence>
<sequence length="490" mass="53774">MNFRSFVQALREDDDLAEIDIEVSANLEAAAITRYASEAKSKAPLFNNISNTYKGLFRIFGAPTGLRSNDSEKYGRLARHVGLPKTAGLREVTDKVNLAEGVKSIPPVIVATGFCKENKIFGEDIDLNKIPCPKLHNLDGGKYLQTYGIHILQSPDGKWTNWAIARAMVYDKTRLVGTAVGPQDIARLSRMWKAVGKDEIPWALALGAPPAAVVVSGMPLPAGVSEGEYISTVIGSAIEVVKCETNDIFVPANSEIVLEGTMSSTNFLPEGPFGEMHGYTFPESGSGLVFTVKAITYRNDAILPICVPGRAADETQVLSGIVYGARILQVCKKHDLPVKNVAIPEEAQAVWAVVQVDTTRIRAENTNAKDLCERIGRTIFAEKCGIPFHRIFVVGEDIDPFKFKDVMWVFSTRCRPGVDEFTFDDAIAYPLVPFIKYGLGDKTKGGKVVSNCMLPMEYTTGPSWEVADFHHAYPKDIQDKVLSQLKMMGY</sequence>
<dbReference type="SUPFAM" id="SSF143968">
    <property type="entry name" value="UbiD C-terminal domain-like"/>
    <property type="match status" value="1"/>
</dbReference>
<dbReference type="GO" id="GO:0016831">
    <property type="term" value="F:carboxy-lyase activity"/>
    <property type="evidence" value="ECO:0007669"/>
    <property type="project" value="InterPro"/>
</dbReference>
<dbReference type="InterPro" id="IPR049381">
    <property type="entry name" value="UbiD-like_C"/>
</dbReference>
<dbReference type="PANTHER" id="PTHR30108">
    <property type="entry name" value="3-OCTAPRENYL-4-HYDROXYBENZOATE CARBOXY-LYASE-RELATED"/>
    <property type="match status" value="1"/>
</dbReference>
<dbReference type="Pfam" id="PF01977">
    <property type="entry name" value="UbiD"/>
    <property type="match status" value="1"/>
</dbReference>
<feature type="non-terminal residue" evidence="4">
    <location>
        <position position="490"/>
    </location>
</feature>
<dbReference type="EMBL" id="NCSJ02000360">
    <property type="protein sequence ID" value="RFU25136.1"/>
    <property type="molecule type" value="Genomic_DNA"/>
</dbReference>
<keyword evidence="5" id="KW-1185">Reference proteome</keyword>
<dbReference type="Proteomes" id="UP000258309">
    <property type="component" value="Unassembled WGS sequence"/>
</dbReference>
<evidence type="ECO:0000259" key="1">
    <source>
        <dbReference type="Pfam" id="PF01977"/>
    </source>
</evidence>
<gene>
    <name evidence="4" type="ORF">B7463_g11198</name>
</gene>
<dbReference type="SUPFAM" id="SSF50475">
    <property type="entry name" value="FMN-binding split barrel"/>
    <property type="match status" value="1"/>
</dbReference>
<dbReference type="InterPro" id="IPR048304">
    <property type="entry name" value="UbiD_Rift_dom"/>
</dbReference>
<feature type="domain" description="3-octaprenyl-4-hydroxybenzoate carboxy-lyase-like Rift-related" evidence="1">
    <location>
        <begin position="112"/>
        <end position="310"/>
    </location>
</feature>
<comment type="caution">
    <text evidence="4">The sequence shown here is derived from an EMBL/GenBank/DDBJ whole genome shotgun (WGS) entry which is preliminary data.</text>
</comment>
<evidence type="ECO:0000313" key="4">
    <source>
        <dbReference type="EMBL" id="RFU25136.1"/>
    </source>
</evidence>
<dbReference type="PANTHER" id="PTHR30108:SF17">
    <property type="entry name" value="FERULIC ACID DECARBOXYLASE 1"/>
    <property type="match status" value="1"/>
</dbReference>
<dbReference type="AlphaFoldDB" id="A0A3E2GVK6"/>
<evidence type="ECO:0000259" key="3">
    <source>
        <dbReference type="Pfam" id="PF20696"/>
    </source>
</evidence>
<dbReference type="OMA" id="CGMQIHR"/>
<dbReference type="OrthoDB" id="4878259at2759"/>
<reference evidence="4 5" key="1">
    <citation type="submission" date="2018-05" db="EMBL/GenBank/DDBJ databases">
        <title>Draft genome sequence of Scytalidium lignicola DSM 105466, a ubiquitous saprotrophic fungus.</title>
        <authorList>
            <person name="Buettner E."/>
            <person name="Gebauer A.M."/>
            <person name="Hofrichter M."/>
            <person name="Liers C."/>
            <person name="Kellner H."/>
        </authorList>
    </citation>
    <scope>NUCLEOTIDE SEQUENCE [LARGE SCALE GENOMIC DNA]</scope>
    <source>
        <strain evidence="4 5">DSM 105466</strain>
    </source>
</reference>
<dbReference type="GO" id="GO:0033494">
    <property type="term" value="P:ferulate metabolic process"/>
    <property type="evidence" value="ECO:0007669"/>
    <property type="project" value="TreeGrafter"/>
</dbReference>
<evidence type="ECO:0000259" key="2">
    <source>
        <dbReference type="Pfam" id="PF20695"/>
    </source>
</evidence>
<feature type="domain" description="3-octaprenyl-4-hydroxybenzoate carboxy-lyase-like C-terminal" evidence="3">
    <location>
        <begin position="318"/>
        <end position="452"/>
    </location>
</feature>
<dbReference type="Pfam" id="PF20695">
    <property type="entry name" value="UbiD_N"/>
    <property type="match status" value="1"/>
</dbReference>
<protein>
    <recommendedName>
        <fullName evidence="6">Phenacrylate decarboxylase</fullName>
    </recommendedName>
</protein>
<dbReference type="InterPro" id="IPR032903">
    <property type="entry name" value="FDC-like"/>
</dbReference>
<dbReference type="Gene3D" id="3.40.1670.10">
    <property type="entry name" value="UbiD C-terminal domain-like"/>
    <property type="match status" value="1"/>
</dbReference>
<dbReference type="NCBIfam" id="TIGR00148">
    <property type="entry name" value="UbiD family decarboxylase"/>
    <property type="match status" value="1"/>
</dbReference>
<organism evidence="4 5">
    <name type="scientific">Scytalidium lignicola</name>
    <name type="common">Hyphomycete</name>
    <dbReference type="NCBI Taxonomy" id="5539"/>
    <lineage>
        <taxon>Eukaryota</taxon>
        <taxon>Fungi</taxon>
        <taxon>Dikarya</taxon>
        <taxon>Ascomycota</taxon>
        <taxon>Pezizomycotina</taxon>
        <taxon>Leotiomycetes</taxon>
        <taxon>Leotiomycetes incertae sedis</taxon>
        <taxon>Scytalidium</taxon>
    </lineage>
</organism>